<feature type="region of interest" description="Disordered" evidence="1">
    <location>
        <begin position="62"/>
        <end position="99"/>
    </location>
</feature>
<evidence type="ECO:0000313" key="3">
    <source>
        <dbReference type="Proteomes" id="UP000002247"/>
    </source>
</evidence>
<dbReference type="eggNOG" id="ENOG5031455">
    <property type="taxonomic scope" value="Bacteria"/>
</dbReference>
<dbReference type="HOGENOM" id="CLU_1170003_0_0_11"/>
<organism evidence="2 3">
    <name type="scientific">Segniliparus rotundus (strain ATCC BAA-972 / CDC 1076 / CIP 108378 / DSM 44985 / JCM 13578)</name>
    <dbReference type="NCBI Taxonomy" id="640132"/>
    <lineage>
        <taxon>Bacteria</taxon>
        <taxon>Bacillati</taxon>
        <taxon>Actinomycetota</taxon>
        <taxon>Actinomycetes</taxon>
        <taxon>Mycobacteriales</taxon>
        <taxon>Segniliparaceae</taxon>
        <taxon>Segniliparus</taxon>
    </lineage>
</organism>
<protein>
    <submittedName>
        <fullName evidence="2">Uncharacterized protein</fullName>
    </submittedName>
</protein>
<gene>
    <name evidence="2" type="ordered locus">Srot_0656</name>
</gene>
<dbReference type="Proteomes" id="UP000002247">
    <property type="component" value="Chromosome"/>
</dbReference>
<name>D6ZD74_SEGRD</name>
<dbReference type="RefSeq" id="WP_013137594.1">
    <property type="nucleotide sequence ID" value="NC_014168.1"/>
</dbReference>
<reference evidence="2 3" key="1">
    <citation type="journal article" date="2010" name="Stand. Genomic Sci.">
        <title>Complete genome sequence of Segniliparus rotundus type strain (CDC 1076).</title>
        <authorList>
            <person name="Sikorski J."/>
            <person name="Lapidus A."/>
            <person name="Copeland A."/>
            <person name="Misra M."/>
            <person name="Glavina Del Rio T."/>
            <person name="Nolan M."/>
            <person name="Lucas S."/>
            <person name="Chen F."/>
            <person name="Tice H."/>
            <person name="Cheng J.F."/>
            <person name="Jando M."/>
            <person name="Schneider S."/>
            <person name="Bruce D."/>
            <person name="Goodwin L."/>
            <person name="Pitluck S."/>
            <person name="Liolios K."/>
            <person name="Mikhailova N."/>
            <person name="Pati A."/>
            <person name="Ivanova N."/>
            <person name="Mavromatis K."/>
            <person name="Chen A."/>
            <person name="Palaniappan K."/>
            <person name="Chertkov O."/>
            <person name="Land M."/>
            <person name="Hauser L."/>
            <person name="Chang Y.J."/>
            <person name="Jeffries C.D."/>
            <person name="Brettin T."/>
            <person name="Detter J.C."/>
            <person name="Han C."/>
            <person name="Rohde M."/>
            <person name="Goker M."/>
            <person name="Bristow J."/>
            <person name="Eisen J.A."/>
            <person name="Markowitz V."/>
            <person name="Hugenholtz P."/>
            <person name="Kyrpides N.C."/>
            <person name="Klenk H.P."/>
        </authorList>
    </citation>
    <scope>NUCLEOTIDE SEQUENCE [LARGE SCALE GENOMIC DNA]</scope>
    <source>
        <strain evidence="3">ATCC BAA-972 / CDC 1076 / CIP 108378 / DSM 44985 / JCM 13578</strain>
    </source>
</reference>
<accession>D6ZD74</accession>
<evidence type="ECO:0000256" key="1">
    <source>
        <dbReference type="SAM" id="MobiDB-lite"/>
    </source>
</evidence>
<evidence type="ECO:0000313" key="2">
    <source>
        <dbReference type="EMBL" id="ADG97138.1"/>
    </source>
</evidence>
<sequence length="237" mass="24649">MLLPSVPRLGPHACPAQARPARIRFALPLRLLAAGSAPVLLSAGCGFLSGDGRVTVATATVTVTPESTSQTPAPTSAAPEPAPQDPNEPAELNGLELADPSGFMRGQSSWVFATASGNTACKFVVGEGGFCHVADDSGPPWSSGWVCDLHRGQDPDGARSSLVGWESDYRQKPCHTLLEGEWPDNAPTLPAGKKIVLQVDPEHGVTVTCGQQGANITCANNAEHGFTIRPGAAPKLW</sequence>
<dbReference type="AlphaFoldDB" id="D6ZD74"/>
<dbReference type="STRING" id="640132.Srot_0656"/>
<keyword evidence="3" id="KW-1185">Reference proteome</keyword>
<dbReference type="KEGG" id="srt:Srot_0656"/>
<proteinExistence type="predicted"/>
<feature type="compositionally biased region" description="Low complexity" evidence="1">
    <location>
        <begin position="62"/>
        <end position="79"/>
    </location>
</feature>
<dbReference type="EMBL" id="CP001958">
    <property type="protein sequence ID" value="ADG97138.1"/>
    <property type="molecule type" value="Genomic_DNA"/>
</dbReference>